<dbReference type="Pfam" id="PF00083">
    <property type="entry name" value="Sugar_tr"/>
    <property type="match status" value="1"/>
</dbReference>
<dbReference type="EMBL" id="SZPZ01000001">
    <property type="protein sequence ID" value="TKK81890.1"/>
    <property type="molecule type" value="Genomic_DNA"/>
</dbReference>
<dbReference type="InterPro" id="IPR036259">
    <property type="entry name" value="MFS_trans_sf"/>
</dbReference>
<evidence type="ECO:0000256" key="2">
    <source>
        <dbReference type="ARBA" id="ARBA00022692"/>
    </source>
</evidence>
<gene>
    <name evidence="8" type="ORF">FDA38_03445</name>
</gene>
<dbReference type="PANTHER" id="PTHR23508">
    <property type="entry name" value="CARBOXYLIC ACID TRANSPORTER PROTEIN HOMOLOG"/>
    <property type="match status" value="1"/>
</dbReference>
<dbReference type="PANTHER" id="PTHR23508:SF10">
    <property type="entry name" value="CARBOXYLIC ACID TRANSPORTER PROTEIN HOMOLOG"/>
    <property type="match status" value="1"/>
</dbReference>
<keyword evidence="3 6" id="KW-1133">Transmembrane helix</keyword>
<dbReference type="InterPro" id="IPR005828">
    <property type="entry name" value="MFS_sugar_transport-like"/>
</dbReference>
<evidence type="ECO:0000313" key="9">
    <source>
        <dbReference type="Proteomes" id="UP000305836"/>
    </source>
</evidence>
<keyword evidence="2 6" id="KW-0812">Transmembrane</keyword>
<evidence type="ECO:0000256" key="3">
    <source>
        <dbReference type="ARBA" id="ARBA00022989"/>
    </source>
</evidence>
<feature type="transmembrane region" description="Helical" evidence="6">
    <location>
        <begin position="345"/>
        <end position="368"/>
    </location>
</feature>
<comment type="caution">
    <text evidence="8">The sequence shown here is derived from an EMBL/GenBank/DDBJ whole genome shotgun (WGS) entry which is preliminary data.</text>
</comment>
<feature type="domain" description="Major facilitator superfamily (MFS) profile" evidence="7">
    <location>
        <begin position="93"/>
        <end position="521"/>
    </location>
</feature>
<evidence type="ECO:0000256" key="4">
    <source>
        <dbReference type="ARBA" id="ARBA00023136"/>
    </source>
</evidence>
<feature type="transmembrane region" description="Helical" evidence="6">
    <location>
        <begin position="464"/>
        <end position="483"/>
    </location>
</feature>
<name>A0A4U3M0T0_9ACTN</name>
<feature type="transmembrane region" description="Helical" evidence="6">
    <location>
        <begin position="162"/>
        <end position="178"/>
    </location>
</feature>
<dbReference type="OrthoDB" id="4008739at2"/>
<keyword evidence="9" id="KW-1185">Reference proteome</keyword>
<dbReference type="Proteomes" id="UP000305836">
    <property type="component" value="Unassembled WGS sequence"/>
</dbReference>
<feature type="transmembrane region" description="Helical" evidence="6">
    <location>
        <begin position="380"/>
        <end position="402"/>
    </location>
</feature>
<protein>
    <submittedName>
        <fullName evidence="8">MFS transporter</fullName>
    </submittedName>
</protein>
<dbReference type="GO" id="GO:0046943">
    <property type="term" value="F:carboxylic acid transmembrane transporter activity"/>
    <property type="evidence" value="ECO:0007669"/>
    <property type="project" value="TreeGrafter"/>
</dbReference>
<evidence type="ECO:0000313" key="8">
    <source>
        <dbReference type="EMBL" id="TKK81890.1"/>
    </source>
</evidence>
<feature type="transmembrane region" description="Helical" evidence="6">
    <location>
        <begin position="184"/>
        <end position="206"/>
    </location>
</feature>
<dbReference type="PROSITE" id="PS00217">
    <property type="entry name" value="SUGAR_TRANSPORT_2"/>
    <property type="match status" value="1"/>
</dbReference>
<dbReference type="AlphaFoldDB" id="A0A4U3M0T0"/>
<dbReference type="Gene3D" id="1.20.1250.20">
    <property type="entry name" value="MFS general substrate transporter like domains"/>
    <property type="match status" value="1"/>
</dbReference>
<proteinExistence type="predicted"/>
<sequence length="532" mass="57001">MGWTLDSREGQVQSSSHRNPVSGMRNSVLSWQRWERTMAEQEKIAEQDVLLAATPVRDDRTPDDRAPDDGRRALLRLASVMDRIGTNRSHKVILAVVIFGAFFDVIEQNTVGIVGPSLKDQWGVSSAGIGFLASATFGAMYIGAALGGWLSDLKGRKTMFNFNLALYSIGALVCALAPNFPVLVIGRVIVGLGLGGEFVVGLALLAEMTSTKFRSTAVGLLQVGAGGLGNPAAYLFGFVIVGVIGPDLPLWLGGPDASWRWVFALLCLPALLVLYTRRHMPETPRYLLSKGRIAEANRSLSVLASDRLNPRGLLVTNYLPENMRLAQADVRWTEILRGRLGRNSAVLGACTASLFGAQFVLLTFWPTLLVDQGYEIATSLWFTMVIFTGAVAGALVSSVLNARFRRRPTIAVAAALSCLSALAFAFLANGAVAILVLGFLFEFFSWWANCSISTWCPELYPTRVRAFGIGVISNLGMIGGALLPPLAGALLSSLGPVALLSLVGAMCAVVLVAVPFGPETFGRSLEELHDGN</sequence>
<feature type="compositionally biased region" description="Polar residues" evidence="5">
    <location>
        <begin position="10"/>
        <end position="23"/>
    </location>
</feature>
<dbReference type="InterPro" id="IPR020846">
    <property type="entry name" value="MFS_dom"/>
</dbReference>
<evidence type="ECO:0000256" key="5">
    <source>
        <dbReference type="SAM" id="MobiDB-lite"/>
    </source>
</evidence>
<feature type="transmembrane region" description="Helical" evidence="6">
    <location>
        <begin position="92"/>
        <end position="115"/>
    </location>
</feature>
<comment type="subcellular location">
    <subcellularLocation>
        <location evidence="1">Cell membrane</location>
        <topology evidence="1">Multi-pass membrane protein</topology>
    </subcellularLocation>
</comment>
<dbReference type="CDD" id="cd17316">
    <property type="entry name" value="MFS_SV2_like"/>
    <property type="match status" value="1"/>
</dbReference>
<dbReference type="InterPro" id="IPR005829">
    <property type="entry name" value="Sugar_transporter_CS"/>
</dbReference>
<feature type="region of interest" description="Disordered" evidence="5">
    <location>
        <begin position="1"/>
        <end position="23"/>
    </location>
</feature>
<feature type="transmembrane region" description="Helical" evidence="6">
    <location>
        <begin position="218"/>
        <end position="245"/>
    </location>
</feature>
<feature type="transmembrane region" description="Helical" evidence="6">
    <location>
        <begin position="489"/>
        <end position="514"/>
    </location>
</feature>
<keyword evidence="4 6" id="KW-0472">Membrane</keyword>
<feature type="transmembrane region" description="Helical" evidence="6">
    <location>
        <begin position="257"/>
        <end position="275"/>
    </location>
</feature>
<feature type="transmembrane region" description="Helical" evidence="6">
    <location>
        <begin position="433"/>
        <end position="452"/>
    </location>
</feature>
<feature type="transmembrane region" description="Helical" evidence="6">
    <location>
        <begin position="127"/>
        <end position="150"/>
    </location>
</feature>
<dbReference type="PROSITE" id="PS50850">
    <property type="entry name" value="MFS"/>
    <property type="match status" value="1"/>
</dbReference>
<evidence type="ECO:0000259" key="7">
    <source>
        <dbReference type="PROSITE" id="PS50850"/>
    </source>
</evidence>
<organism evidence="8 9">
    <name type="scientific">Kribbella jiaozuonensis</name>
    <dbReference type="NCBI Taxonomy" id="2575441"/>
    <lineage>
        <taxon>Bacteria</taxon>
        <taxon>Bacillati</taxon>
        <taxon>Actinomycetota</taxon>
        <taxon>Actinomycetes</taxon>
        <taxon>Propionibacteriales</taxon>
        <taxon>Kribbellaceae</taxon>
        <taxon>Kribbella</taxon>
    </lineage>
</organism>
<reference evidence="8 9" key="1">
    <citation type="submission" date="2019-04" db="EMBL/GenBank/DDBJ databases">
        <title>Kribbella sp. NEAU-THZ 27 nov., a novel actinomycete isolated from soil.</title>
        <authorList>
            <person name="Duan L."/>
        </authorList>
    </citation>
    <scope>NUCLEOTIDE SEQUENCE [LARGE SCALE GENOMIC DNA]</scope>
    <source>
        <strain evidence="9">NEAU-THZ27</strain>
    </source>
</reference>
<evidence type="ECO:0000256" key="1">
    <source>
        <dbReference type="ARBA" id="ARBA00004651"/>
    </source>
</evidence>
<evidence type="ECO:0000256" key="6">
    <source>
        <dbReference type="SAM" id="Phobius"/>
    </source>
</evidence>
<accession>A0A4U3M0T0</accession>
<dbReference type="SUPFAM" id="SSF103473">
    <property type="entry name" value="MFS general substrate transporter"/>
    <property type="match status" value="1"/>
</dbReference>
<dbReference type="GO" id="GO:0005886">
    <property type="term" value="C:plasma membrane"/>
    <property type="evidence" value="ECO:0007669"/>
    <property type="project" value="UniProtKB-SubCell"/>
</dbReference>